<dbReference type="PANTHER" id="PTHR48182:SF2">
    <property type="entry name" value="PROTEIN SERAC1"/>
    <property type="match status" value="1"/>
</dbReference>
<evidence type="ECO:0000256" key="3">
    <source>
        <dbReference type="ARBA" id="ARBA00004370"/>
    </source>
</evidence>
<dbReference type="GO" id="GO:0005783">
    <property type="term" value="C:endoplasmic reticulum"/>
    <property type="evidence" value="ECO:0007669"/>
    <property type="project" value="UniProtKB-SubCell"/>
</dbReference>
<keyword evidence="4" id="KW-0256">Endoplasmic reticulum</keyword>
<feature type="region of interest" description="Disordered" evidence="7">
    <location>
        <begin position="337"/>
        <end position="376"/>
    </location>
</feature>
<evidence type="ECO:0000256" key="6">
    <source>
        <dbReference type="ARBA" id="ARBA00023136"/>
    </source>
</evidence>
<evidence type="ECO:0000256" key="1">
    <source>
        <dbReference type="ARBA" id="ARBA00004173"/>
    </source>
</evidence>
<dbReference type="InterPro" id="IPR052374">
    <property type="entry name" value="SERAC1"/>
</dbReference>
<keyword evidence="6" id="KW-0472">Membrane</keyword>
<comment type="subcellular location">
    <subcellularLocation>
        <location evidence="2">Endoplasmic reticulum</location>
    </subcellularLocation>
    <subcellularLocation>
        <location evidence="3">Membrane</location>
    </subcellularLocation>
    <subcellularLocation>
        <location evidence="1">Mitochondrion</location>
    </subcellularLocation>
</comment>
<name>A0A2R6WMF5_MARPO</name>
<sequence>MCSVFSVFAVLCHLCRAVFAVEPRGTNIMSPTRDEQSERFEKTRITDMVYELVKEPHPDVEVVLFHGLQLDQSARTCADAYWRTWKMRNDEDCWLETLLPKLLLKDQVQLKARVLSVSYEARADFSRVREGKEITDEYILAESLVRELVLSTGELGQKAGVPVVLVGHDLGGILIKELVMTVEKMEALRIEDWDKKKLGMFSKNLKLVFFYAVPQSGSKVIEETIAKIPENSRHKMLPLMKVLNKETARINQSFQQYRQCPDSHRPKFQVAAVLPASETSQGGYNGQVIPEASIRPGVDSLLTVKADHFQVCQPEAYHSSSAQFLADKIHEAVGSKDSYGRNRTLSASEHEKGKQQSRNELQAQYNSTISQASSRQ</sequence>
<evidence type="ECO:0000313" key="10">
    <source>
        <dbReference type="Proteomes" id="UP000244005"/>
    </source>
</evidence>
<dbReference type="Proteomes" id="UP000244005">
    <property type="component" value="Unassembled WGS sequence"/>
</dbReference>
<dbReference type="EMBL" id="KZ772746">
    <property type="protein sequence ID" value="PTQ35038.1"/>
    <property type="molecule type" value="Genomic_DNA"/>
</dbReference>
<proteinExistence type="predicted"/>
<dbReference type="GO" id="GO:0005739">
    <property type="term" value="C:mitochondrion"/>
    <property type="evidence" value="ECO:0007669"/>
    <property type="project" value="UniProtKB-SubCell"/>
</dbReference>
<dbReference type="Gramene" id="Mp7g03670.1">
    <property type="protein sequence ID" value="Mp7g03670.1.cds"/>
    <property type="gene ID" value="Mp7g03670"/>
</dbReference>
<evidence type="ECO:0000256" key="8">
    <source>
        <dbReference type="SAM" id="SignalP"/>
    </source>
</evidence>
<evidence type="ECO:0000256" key="2">
    <source>
        <dbReference type="ARBA" id="ARBA00004240"/>
    </source>
</evidence>
<keyword evidence="8" id="KW-0732">Signal</keyword>
<dbReference type="AlphaFoldDB" id="A0A2R6WMF5"/>
<dbReference type="OrthoDB" id="427518at2759"/>
<gene>
    <name evidence="9" type="ORF">MARPO_0074s0030</name>
</gene>
<organism evidence="9 10">
    <name type="scientific">Marchantia polymorpha</name>
    <name type="common">Common liverwort</name>
    <name type="synonym">Marchantia aquatica</name>
    <dbReference type="NCBI Taxonomy" id="3197"/>
    <lineage>
        <taxon>Eukaryota</taxon>
        <taxon>Viridiplantae</taxon>
        <taxon>Streptophyta</taxon>
        <taxon>Embryophyta</taxon>
        <taxon>Marchantiophyta</taxon>
        <taxon>Marchantiopsida</taxon>
        <taxon>Marchantiidae</taxon>
        <taxon>Marchantiales</taxon>
        <taxon>Marchantiaceae</taxon>
        <taxon>Marchantia</taxon>
    </lineage>
</organism>
<evidence type="ECO:0000256" key="4">
    <source>
        <dbReference type="ARBA" id="ARBA00022824"/>
    </source>
</evidence>
<protein>
    <recommendedName>
        <fullName evidence="11">AB hydrolase-1 domain-containing protein</fullName>
    </recommendedName>
</protein>
<keyword evidence="5" id="KW-0496">Mitochondrion</keyword>
<feature type="compositionally biased region" description="Polar residues" evidence="7">
    <location>
        <begin position="356"/>
        <end position="376"/>
    </location>
</feature>
<evidence type="ECO:0000256" key="5">
    <source>
        <dbReference type="ARBA" id="ARBA00023128"/>
    </source>
</evidence>
<evidence type="ECO:0000256" key="7">
    <source>
        <dbReference type="SAM" id="MobiDB-lite"/>
    </source>
</evidence>
<dbReference type="PANTHER" id="PTHR48182">
    <property type="entry name" value="PROTEIN SERAC1"/>
    <property type="match status" value="1"/>
</dbReference>
<accession>A0A2R6WMF5</accession>
<evidence type="ECO:0000313" key="9">
    <source>
        <dbReference type="EMBL" id="PTQ35038.1"/>
    </source>
</evidence>
<feature type="signal peptide" evidence="8">
    <location>
        <begin position="1"/>
        <end position="20"/>
    </location>
</feature>
<keyword evidence="10" id="KW-1185">Reference proteome</keyword>
<dbReference type="GO" id="GO:0016020">
    <property type="term" value="C:membrane"/>
    <property type="evidence" value="ECO:0007669"/>
    <property type="project" value="UniProtKB-SubCell"/>
</dbReference>
<evidence type="ECO:0008006" key="11">
    <source>
        <dbReference type="Google" id="ProtNLM"/>
    </source>
</evidence>
<feature type="chain" id="PRO_5015339948" description="AB hydrolase-1 domain-containing protein" evidence="8">
    <location>
        <begin position="21"/>
        <end position="376"/>
    </location>
</feature>
<reference evidence="10" key="1">
    <citation type="journal article" date="2017" name="Cell">
        <title>Insights into land plant evolution garnered from the Marchantia polymorpha genome.</title>
        <authorList>
            <person name="Bowman J.L."/>
            <person name="Kohchi T."/>
            <person name="Yamato K.T."/>
            <person name="Jenkins J."/>
            <person name="Shu S."/>
            <person name="Ishizaki K."/>
            <person name="Yamaoka S."/>
            <person name="Nishihama R."/>
            <person name="Nakamura Y."/>
            <person name="Berger F."/>
            <person name="Adam C."/>
            <person name="Aki S.S."/>
            <person name="Althoff F."/>
            <person name="Araki T."/>
            <person name="Arteaga-Vazquez M.A."/>
            <person name="Balasubrmanian S."/>
            <person name="Barry K."/>
            <person name="Bauer D."/>
            <person name="Boehm C.R."/>
            <person name="Briginshaw L."/>
            <person name="Caballero-Perez J."/>
            <person name="Catarino B."/>
            <person name="Chen F."/>
            <person name="Chiyoda S."/>
            <person name="Chovatia M."/>
            <person name="Davies K.M."/>
            <person name="Delmans M."/>
            <person name="Demura T."/>
            <person name="Dierschke T."/>
            <person name="Dolan L."/>
            <person name="Dorantes-Acosta A.E."/>
            <person name="Eklund D.M."/>
            <person name="Florent S.N."/>
            <person name="Flores-Sandoval E."/>
            <person name="Fujiyama A."/>
            <person name="Fukuzawa H."/>
            <person name="Galik B."/>
            <person name="Grimanelli D."/>
            <person name="Grimwood J."/>
            <person name="Grossniklaus U."/>
            <person name="Hamada T."/>
            <person name="Haseloff J."/>
            <person name="Hetherington A.J."/>
            <person name="Higo A."/>
            <person name="Hirakawa Y."/>
            <person name="Hundley H.N."/>
            <person name="Ikeda Y."/>
            <person name="Inoue K."/>
            <person name="Inoue S.I."/>
            <person name="Ishida S."/>
            <person name="Jia Q."/>
            <person name="Kakita M."/>
            <person name="Kanazawa T."/>
            <person name="Kawai Y."/>
            <person name="Kawashima T."/>
            <person name="Kennedy M."/>
            <person name="Kinose K."/>
            <person name="Kinoshita T."/>
            <person name="Kohara Y."/>
            <person name="Koide E."/>
            <person name="Komatsu K."/>
            <person name="Kopischke S."/>
            <person name="Kubo M."/>
            <person name="Kyozuka J."/>
            <person name="Lagercrantz U."/>
            <person name="Lin S.S."/>
            <person name="Lindquist E."/>
            <person name="Lipzen A.M."/>
            <person name="Lu C.W."/>
            <person name="De Luna E."/>
            <person name="Martienssen R.A."/>
            <person name="Minamino N."/>
            <person name="Mizutani M."/>
            <person name="Mizutani M."/>
            <person name="Mochizuki N."/>
            <person name="Monte I."/>
            <person name="Mosher R."/>
            <person name="Nagasaki H."/>
            <person name="Nakagami H."/>
            <person name="Naramoto S."/>
            <person name="Nishitani K."/>
            <person name="Ohtani M."/>
            <person name="Okamoto T."/>
            <person name="Okumura M."/>
            <person name="Phillips J."/>
            <person name="Pollak B."/>
            <person name="Reinders A."/>
            <person name="Rovekamp M."/>
            <person name="Sano R."/>
            <person name="Sawa S."/>
            <person name="Schmid M.W."/>
            <person name="Shirakawa M."/>
            <person name="Solano R."/>
            <person name="Spunde A."/>
            <person name="Suetsugu N."/>
            <person name="Sugano S."/>
            <person name="Sugiyama A."/>
            <person name="Sun R."/>
            <person name="Suzuki Y."/>
            <person name="Takenaka M."/>
            <person name="Takezawa D."/>
            <person name="Tomogane H."/>
            <person name="Tsuzuki M."/>
            <person name="Ueda T."/>
            <person name="Umeda M."/>
            <person name="Ward J.M."/>
            <person name="Watanabe Y."/>
            <person name="Yazaki K."/>
            <person name="Yokoyama R."/>
            <person name="Yoshitake Y."/>
            <person name="Yotsui I."/>
            <person name="Zachgo S."/>
            <person name="Schmutz J."/>
        </authorList>
    </citation>
    <scope>NUCLEOTIDE SEQUENCE [LARGE SCALE GENOMIC DNA]</scope>
    <source>
        <strain evidence="10">Tak-1</strain>
    </source>
</reference>